<organism evidence="2 3">
    <name type="scientific">Pseudomonas phage ventosus</name>
    <dbReference type="NCBI Taxonomy" id="2048980"/>
    <lineage>
        <taxon>Viruses</taxon>
        <taxon>Duplodnaviria</taxon>
        <taxon>Heunggongvirae</taxon>
        <taxon>Uroviricota</taxon>
        <taxon>Caudoviricetes</taxon>
        <taxon>Vandenendeviridae</taxon>
        <taxon>Gorskivirinae</taxon>
        <taxon>Ventosusvirus</taxon>
        <taxon>Ventosusvirus ventosus</taxon>
    </lineage>
</organism>
<proteinExistence type="predicted"/>
<keyword evidence="1" id="KW-0472">Membrane</keyword>
<gene>
    <name evidence="2" type="ORF">CNR37_00107</name>
</gene>
<evidence type="ECO:0008006" key="4">
    <source>
        <dbReference type="Google" id="ProtNLM"/>
    </source>
</evidence>
<feature type="transmembrane region" description="Helical" evidence="1">
    <location>
        <begin position="6"/>
        <end position="27"/>
    </location>
</feature>
<keyword evidence="1" id="KW-1133">Transmembrane helix</keyword>
<reference evidence="2 3" key="1">
    <citation type="submission" date="2017-09" db="EMBL/GenBank/DDBJ databases">
        <authorList>
            <person name="Ehlers B."/>
            <person name="Leendertz F.H."/>
        </authorList>
    </citation>
    <scope>NUCLEOTIDE SEQUENCE [LARGE SCALE GENOMIC DNA]</scope>
</reference>
<accession>A0A2H4P802</accession>
<evidence type="ECO:0000313" key="2">
    <source>
        <dbReference type="EMBL" id="ATW58314.1"/>
    </source>
</evidence>
<sequence>MVISSIAFKVAITALIFLIFVVCIDEMNGTGHPSINSPMWIVVPGALAAITMVVAFVVCAISLVWAL</sequence>
<protein>
    <recommendedName>
        <fullName evidence="4">Transmembrane protein</fullName>
    </recommendedName>
</protein>
<evidence type="ECO:0000256" key="1">
    <source>
        <dbReference type="SAM" id="Phobius"/>
    </source>
</evidence>
<dbReference type="EMBL" id="MG018930">
    <property type="protein sequence ID" value="ATW58314.1"/>
    <property type="molecule type" value="Genomic_DNA"/>
</dbReference>
<name>A0A2H4P802_9CAUD</name>
<dbReference type="Proteomes" id="UP000241096">
    <property type="component" value="Segment"/>
</dbReference>
<keyword evidence="1" id="KW-0812">Transmembrane</keyword>
<feature type="transmembrane region" description="Helical" evidence="1">
    <location>
        <begin position="39"/>
        <end position="66"/>
    </location>
</feature>
<evidence type="ECO:0000313" key="3">
    <source>
        <dbReference type="Proteomes" id="UP000241096"/>
    </source>
</evidence>
<keyword evidence="3" id="KW-1185">Reference proteome</keyword>